<keyword evidence="7" id="KW-1185">Reference proteome</keyword>
<feature type="transmembrane region" description="Helical" evidence="3">
    <location>
        <begin position="266"/>
        <end position="286"/>
    </location>
</feature>
<dbReference type="OrthoDB" id="4753487at2"/>
<feature type="region of interest" description="Disordered" evidence="2">
    <location>
        <begin position="427"/>
        <end position="454"/>
    </location>
</feature>
<reference evidence="6 7" key="1">
    <citation type="submission" date="2016-12" db="EMBL/GenBank/DDBJ databases">
        <title>The new phylogeny of genus Mycobacterium.</title>
        <authorList>
            <person name="Tortoli E."/>
            <person name="Trovato A."/>
            <person name="Cirillo D.M."/>
        </authorList>
    </citation>
    <scope>NUCLEOTIDE SEQUENCE [LARGE SCALE GENOMIC DNA]</scope>
    <source>
        <strain evidence="6 7">DSM 45130</strain>
    </source>
</reference>
<dbReference type="InterPro" id="IPR038332">
    <property type="entry name" value="PPE_sf"/>
</dbReference>
<sequence length="499" mass="51006">MTAPIWMASPPEVHSALLSTGPGPGSLLAAAAAWQSLSTEYASAADELTTLLGEVQAGPWEGPSAEQYVDAHAPYLSWLAETSANSAITAARYGTVAAAYVAALATMPSLPELAANHTIHSVLVGTNFFGINTIPIALNEADYVRMWVQASTTMEFYQGVSDAAVAAMAPTTPSPPIMTPAGEVSRTAAESSALAAQALAVESGAALDSSNTVSDQLTTFLRDPLGTLIQVIEDFIRNPVAALATWLPLLLTLGVLVYLVVSQGYWLAWAMIIATPILVPLLVMAVQQYLNPATDEAPADADADRPIRGDAVRADRPQPTAALAPAPTGSGNSTGSGPSTSSSSPAPSPAAPAATTPLFLVYAASEEPPASRFGPTLDEGGKAPAPASGCSAPAATAASARSRARRKRGARMEDPAPQHMNITVDAHVGEPERPPGRQSTASLRGSGSLGSAGTIPKTITTAGLVSRENAAFGAGAVPLLPTTWGADPHENVSPTTPDD</sequence>
<name>A0A1X0DK32_9MYCO</name>
<feature type="transmembrane region" description="Helical" evidence="3">
    <location>
        <begin position="240"/>
        <end position="260"/>
    </location>
</feature>
<keyword evidence="3" id="KW-1133">Transmembrane helix</keyword>
<feature type="region of interest" description="Disordered" evidence="2">
    <location>
        <begin position="478"/>
        <end position="499"/>
    </location>
</feature>
<dbReference type="Pfam" id="PF00823">
    <property type="entry name" value="PPE"/>
    <property type="match status" value="1"/>
</dbReference>
<dbReference type="EMBL" id="MVHS01000006">
    <property type="protein sequence ID" value="ORA72774.1"/>
    <property type="molecule type" value="Genomic_DNA"/>
</dbReference>
<dbReference type="InterPro" id="IPR043641">
    <property type="entry name" value="PPE-PPW_C"/>
</dbReference>
<keyword evidence="3" id="KW-0812">Transmembrane</keyword>
<gene>
    <name evidence="6" type="ORF">BST26_04020</name>
</gene>
<evidence type="ECO:0000259" key="4">
    <source>
        <dbReference type="Pfam" id="PF00823"/>
    </source>
</evidence>
<dbReference type="STRING" id="444597.BST26_04020"/>
<feature type="region of interest" description="Disordered" evidence="2">
    <location>
        <begin position="370"/>
        <end position="413"/>
    </location>
</feature>
<evidence type="ECO:0000313" key="6">
    <source>
        <dbReference type="EMBL" id="ORA72774.1"/>
    </source>
</evidence>
<feature type="compositionally biased region" description="Low complexity" evidence="2">
    <location>
        <begin position="317"/>
        <end position="352"/>
    </location>
</feature>
<feature type="domain" description="PPE" evidence="4">
    <location>
        <begin position="6"/>
        <end position="168"/>
    </location>
</feature>
<dbReference type="Gene3D" id="1.20.1260.20">
    <property type="entry name" value="PPE superfamily"/>
    <property type="match status" value="1"/>
</dbReference>
<dbReference type="Pfam" id="PF18878">
    <property type="entry name" value="PPE-PPW"/>
    <property type="match status" value="1"/>
</dbReference>
<dbReference type="RefSeq" id="WP_083029472.1">
    <property type="nucleotide sequence ID" value="NZ_AP022618.1"/>
</dbReference>
<keyword evidence="3" id="KW-0472">Membrane</keyword>
<dbReference type="GO" id="GO:0052572">
    <property type="term" value="P:response to host immune response"/>
    <property type="evidence" value="ECO:0007669"/>
    <property type="project" value="TreeGrafter"/>
</dbReference>
<comment type="caution">
    <text evidence="6">The sequence shown here is derived from an EMBL/GenBank/DDBJ whole genome shotgun (WGS) entry which is preliminary data.</text>
</comment>
<dbReference type="FunFam" id="1.20.1260.20:FF:000001">
    <property type="entry name" value="PPE family protein PPE41"/>
    <property type="match status" value="1"/>
</dbReference>
<dbReference type="InterPro" id="IPR000030">
    <property type="entry name" value="PPE_dom"/>
</dbReference>
<accession>A0A1X0DK32</accession>
<feature type="compositionally biased region" description="Low complexity" evidence="2">
    <location>
        <begin position="382"/>
        <end position="401"/>
    </location>
</feature>
<comment type="similarity">
    <text evidence="1">Belongs to the mycobacterial PPE family.</text>
</comment>
<protein>
    <submittedName>
        <fullName evidence="6">PPE family protein</fullName>
    </submittedName>
</protein>
<evidence type="ECO:0000256" key="1">
    <source>
        <dbReference type="ARBA" id="ARBA00010652"/>
    </source>
</evidence>
<evidence type="ECO:0000256" key="2">
    <source>
        <dbReference type="SAM" id="MobiDB-lite"/>
    </source>
</evidence>
<proteinExistence type="inferred from homology"/>
<organism evidence="6 7">
    <name type="scientific">Mycolicibacterium insubricum</name>
    <dbReference type="NCBI Taxonomy" id="444597"/>
    <lineage>
        <taxon>Bacteria</taxon>
        <taxon>Bacillati</taxon>
        <taxon>Actinomycetota</taxon>
        <taxon>Actinomycetes</taxon>
        <taxon>Mycobacteriales</taxon>
        <taxon>Mycobacteriaceae</taxon>
        <taxon>Mycolicibacterium</taxon>
    </lineage>
</organism>
<evidence type="ECO:0000313" key="7">
    <source>
        <dbReference type="Proteomes" id="UP000192801"/>
    </source>
</evidence>
<dbReference type="PANTHER" id="PTHR46766">
    <property type="entry name" value="GLUTAMINE-RICH PROTEIN 2"/>
    <property type="match status" value="1"/>
</dbReference>
<evidence type="ECO:0000259" key="5">
    <source>
        <dbReference type="Pfam" id="PF18878"/>
    </source>
</evidence>
<feature type="domain" description="PPE-PPW subfamily C-terminal" evidence="5">
    <location>
        <begin position="440"/>
        <end position="484"/>
    </location>
</feature>
<dbReference type="Proteomes" id="UP000192801">
    <property type="component" value="Unassembled WGS sequence"/>
</dbReference>
<evidence type="ECO:0000256" key="3">
    <source>
        <dbReference type="SAM" id="Phobius"/>
    </source>
</evidence>
<dbReference type="SUPFAM" id="SSF140459">
    <property type="entry name" value="PE/PPE dimer-like"/>
    <property type="match status" value="1"/>
</dbReference>
<dbReference type="AlphaFoldDB" id="A0A1X0DK32"/>
<dbReference type="PANTHER" id="PTHR46766:SF1">
    <property type="entry name" value="GLUTAMINE-RICH PROTEIN 2"/>
    <property type="match status" value="1"/>
</dbReference>
<feature type="region of interest" description="Disordered" evidence="2">
    <location>
        <begin position="312"/>
        <end position="352"/>
    </location>
</feature>
<feature type="compositionally biased region" description="Low complexity" evidence="2">
    <location>
        <begin position="439"/>
        <end position="454"/>
    </location>
</feature>